<name>A0AA47A8R1_RHORH</name>
<dbReference type="InterPro" id="IPR005829">
    <property type="entry name" value="Sugar_transporter_CS"/>
</dbReference>
<dbReference type="RefSeq" id="WP_085469554.1">
    <property type="nucleotide sequence ID" value="NZ_CP083974.1"/>
</dbReference>
<keyword evidence="4 7" id="KW-0812">Transmembrane</keyword>
<evidence type="ECO:0000256" key="5">
    <source>
        <dbReference type="ARBA" id="ARBA00022989"/>
    </source>
</evidence>
<reference evidence="9 10" key="1">
    <citation type="journal article" date="2021" name="Front. Microbiol.">
        <title>Bacterial Transformation of Aromatic Monomers in Softwood Black Liquor.</title>
        <authorList>
            <person name="Navas L.E."/>
            <person name="Dexter G."/>
            <person name="Liu J."/>
            <person name="Levy-Booth D."/>
            <person name="Cho M."/>
            <person name="Jang S.K."/>
            <person name="Mansfield S.D."/>
            <person name="Renneckar S."/>
            <person name="Mohn W.W."/>
            <person name="Eltis L.D."/>
        </authorList>
    </citation>
    <scope>NUCLEOTIDE SEQUENCE [LARGE SCALE GENOMIC DNA]</scope>
    <source>
        <strain evidence="9 10">GD02</strain>
    </source>
</reference>
<dbReference type="InterPro" id="IPR036259">
    <property type="entry name" value="MFS_trans_sf"/>
</dbReference>
<keyword evidence="3" id="KW-1003">Cell membrane</keyword>
<dbReference type="Gene3D" id="1.20.1250.20">
    <property type="entry name" value="MFS general substrate transporter like domains"/>
    <property type="match status" value="2"/>
</dbReference>
<keyword evidence="5 7" id="KW-1133">Transmembrane helix</keyword>
<dbReference type="GO" id="GO:0022857">
    <property type="term" value="F:transmembrane transporter activity"/>
    <property type="evidence" value="ECO:0007669"/>
    <property type="project" value="InterPro"/>
</dbReference>
<feature type="transmembrane region" description="Helical" evidence="7">
    <location>
        <begin position="45"/>
        <end position="66"/>
    </location>
</feature>
<dbReference type="GO" id="GO:0005886">
    <property type="term" value="C:plasma membrane"/>
    <property type="evidence" value="ECO:0007669"/>
    <property type="project" value="UniProtKB-SubCell"/>
</dbReference>
<dbReference type="PROSITE" id="PS00216">
    <property type="entry name" value="SUGAR_TRANSPORT_1"/>
    <property type="match status" value="1"/>
</dbReference>
<dbReference type="AlphaFoldDB" id="A0AA47A8R1"/>
<feature type="transmembrane region" description="Helical" evidence="7">
    <location>
        <begin position="276"/>
        <end position="293"/>
    </location>
</feature>
<evidence type="ECO:0000313" key="9">
    <source>
        <dbReference type="EMBL" id="UZF46719.1"/>
    </source>
</evidence>
<organism evidence="9 10">
    <name type="scientific">Rhodococcus rhodochrous</name>
    <dbReference type="NCBI Taxonomy" id="1829"/>
    <lineage>
        <taxon>Bacteria</taxon>
        <taxon>Bacillati</taxon>
        <taxon>Actinomycetota</taxon>
        <taxon>Actinomycetes</taxon>
        <taxon>Mycobacteriales</taxon>
        <taxon>Nocardiaceae</taxon>
        <taxon>Rhodococcus</taxon>
    </lineage>
</organism>
<feature type="transmembrane region" description="Helical" evidence="7">
    <location>
        <begin position="349"/>
        <end position="382"/>
    </location>
</feature>
<evidence type="ECO:0000256" key="7">
    <source>
        <dbReference type="SAM" id="Phobius"/>
    </source>
</evidence>
<feature type="domain" description="Major facilitator superfamily (MFS) profile" evidence="8">
    <location>
        <begin position="14"/>
        <end position="389"/>
    </location>
</feature>
<dbReference type="PANTHER" id="PTHR23517">
    <property type="entry name" value="RESISTANCE PROTEIN MDTM, PUTATIVE-RELATED-RELATED"/>
    <property type="match status" value="1"/>
</dbReference>
<feature type="transmembrane region" description="Helical" evidence="7">
    <location>
        <begin position="243"/>
        <end position="264"/>
    </location>
</feature>
<feature type="transmembrane region" description="Helical" evidence="7">
    <location>
        <begin position="14"/>
        <end position="39"/>
    </location>
</feature>
<dbReference type="Proteomes" id="UP001162740">
    <property type="component" value="Chromosome"/>
</dbReference>
<evidence type="ECO:0000256" key="2">
    <source>
        <dbReference type="ARBA" id="ARBA00022448"/>
    </source>
</evidence>
<proteinExistence type="predicted"/>
<evidence type="ECO:0000313" key="10">
    <source>
        <dbReference type="Proteomes" id="UP001162740"/>
    </source>
</evidence>
<dbReference type="PROSITE" id="PS50850">
    <property type="entry name" value="MFS"/>
    <property type="match status" value="1"/>
</dbReference>
<dbReference type="InterPro" id="IPR020846">
    <property type="entry name" value="MFS_dom"/>
</dbReference>
<dbReference type="EMBL" id="CP083974">
    <property type="protein sequence ID" value="UZF46719.1"/>
    <property type="molecule type" value="Genomic_DNA"/>
</dbReference>
<gene>
    <name evidence="9" type="ORF">KUM34_008640</name>
</gene>
<protein>
    <submittedName>
        <fullName evidence="9">MFS transporter</fullName>
    </submittedName>
</protein>
<evidence type="ECO:0000256" key="3">
    <source>
        <dbReference type="ARBA" id="ARBA00022475"/>
    </source>
</evidence>
<dbReference type="SUPFAM" id="SSF103473">
    <property type="entry name" value="MFS general substrate transporter"/>
    <property type="match status" value="1"/>
</dbReference>
<accession>A0AA47A8R1</accession>
<keyword evidence="2" id="KW-0813">Transport</keyword>
<dbReference type="InterPro" id="IPR011701">
    <property type="entry name" value="MFS"/>
</dbReference>
<keyword evidence="6 7" id="KW-0472">Membrane</keyword>
<evidence type="ECO:0000256" key="1">
    <source>
        <dbReference type="ARBA" id="ARBA00004651"/>
    </source>
</evidence>
<feature type="transmembrane region" description="Helical" evidence="7">
    <location>
        <begin position="170"/>
        <end position="189"/>
    </location>
</feature>
<evidence type="ECO:0000256" key="4">
    <source>
        <dbReference type="ARBA" id="ARBA00022692"/>
    </source>
</evidence>
<dbReference type="PANTHER" id="PTHR23517:SF3">
    <property type="entry name" value="INTEGRAL MEMBRANE TRANSPORT PROTEIN"/>
    <property type="match status" value="1"/>
</dbReference>
<comment type="subcellular location">
    <subcellularLocation>
        <location evidence="1">Cell membrane</location>
        <topology evidence="1">Multi-pass membrane protein</topology>
    </subcellularLocation>
</comment>
<evidence type="ECO:0000256" key="6">
    <source>
        <dbReference type="ARBA" id="ARBA00023136"/>
    </source>
</evidence>
<dbReference type="Pfam" id="PF07690">
    <property type="entry name" value="MFS_1"/>
    <property type="match status" value="2"/>
</dbReference>
<feature type="transmembrane region" description="Helical" evidence="7">
    <location>
        <begin position="78"/>
        <end position="96"/>
    </location>
</feature>
<dbReference type="InterPro" id="IPR050171">
    <property type="entry name" value="MFS_Transporters"/>
</dbReference>
<evidence type="ECO:0000259" key="8">
    <source>
        <dbReference type="PROSITE" id="PS50850"/>
    </source>
</evidence>
<feature type="transmembrane region" description="Helical" evidence="7">
    <location>
        <begin position="201"/>
        <end position="223"/>
    </location>
</feature>
<feature type="transmembrane region" description="Helical" evidence="7">
    <location>
        <begin position="142"/>
        <end position="164"/>
    </location>
</feature>
<feature type="transmembrane region" description="Helical" evidence="7">
    <location>
        <begin position="102"/>
        <end position="121"/>
    </location>
</feature>
<sequence>MTERTEPGPGLRPFFLSLFVPSAIFGLGTGAGAPMMALFARELGASVPVAGLIVALVAFGAVLGDLPSGTVVARFGERRAIVLGSALGATGVLVSLSAPTPAVLAVGATLTGFANAVWGLARQSYLAGALPLHMRARGISANAAMSRAGVFVGPFVGAGAVHLTGVSGGLIVQVVAIVVSGALVVNAAVPEPDRSERRSGGVIAVAASHRTVLGTLGVGAMLVGASRASRDAVLPLWADHIGVAPATVSLIFGVAAAVDVALAYPAGVLMDRYGRRVTAVPALLLFGTAFLILPLSQQLWWLVVVAVVLGTANGMSNGIVMTLGADVSPPHARAEFLAAWRLTHDTGSFAGPLVVGAVATVSLAGGATAIGALALVGAGVMYRYIPRYVPVPVAVPQDQRAAP</sequence>